<evidence type="ECO:0000259" key="7">
    <source>
        <dbReference type="Pfam" id="PF08281"/>
    </source>
</evidence>
<name>A0A8J7YWY5_9CYAN</name>
<reference evidence="8" key="1">
    <citation type="submission" date="2019-12" db="EMBL/GenBank/DDBJ databases">
        <title>High-Quality draft genome sequences of three cyanobacteria isolated from the limestone walls of the Old Cathedral of Coimbra.</title>
        <authorList>
            <person name="Tiago I."/>
            <person name="Soares F."/>
            <person name="Portugal A."/>
        </authorList>
    </citation>
    <scope>NUCLEOTIDE SEQUENCE</scope>
    <source>
        <strain evidence="8">A</strain>
    </source>
</reference>
<dbReference type="InterPro" id="IPR014284">
    <property type="entry name" value="RNA_pol_sigma-70_dom"/>
</dbReference>
<dbReference type="SUPFAM" id="SSF88659">
    <property type="entry name" value="Sigma3 and sigma4 domains of RNA polymerase sigma factors"/>
    <property type="match status" value="1"/>
</dbReference>
<dbReference type="NCBIfam" id="TIGR02937">
    <property type="entry name" value="sigma70-ECF"/>
    <property type="match status" value="1"/>
</dbReference>
<dbReference type="AlphaFoldDB" id="A0A8J7YWY5"/>
<dbReference type="Gene3D" id="1.10.1740.10">
    <property type="match status" value="1"/>
</dbReference>
<evidence type="ECO:0000256" key="2">
    <source>
        <dbReference type="ARBA" id="ARBA00023015"/>
    </source>
</evidence>
<evidence type="ECO:0000259" key="6">
    <source>
        <dbReference type="Pfam" id="PF04542"/>
    </source>
</evidence>
<evidence type="ECO:0000313" key="8">
    <source>
        <dbReference type="EMBL" id="NDJ16182.1"/>
    </source>
</evidence>
<dbReference type="PANTHER" id="PTHR43133:SF62">
    <property type="entry name" value="RNA POLYMERASE SIGMA FACTOR SIGZ"/>
    <property type="match status" value="1"/>
</dbReference>
<dbReference type="PANTHER" id="PTHR43133">
    <property type="entry name" value="RNA POLYMERASE ECF-TYPE SIGMA FACTO"/>
    <property type="match status" value="1"/>
</dbReference>
<dbReference type="InterPro" id="IPR036388">
    <property type="entry name" value="WH-like_DNA-bd_sf"/>
</dbReference>
<dbReference type="SUPFAM" id="SSF88946">
    <property type="entry name" value="Sigma2 domain of RNA polymerase sigma factors"/>
    <property type="match status" value="1"/>
</dbReference>
<sequence>MDFEQSQPSELSSPSETDATLYRALKSGQTEALGMLYDRHAGLVYGIALKILTNPQEAEDLTQDIFLTLANKCSFDPARGSLRTFLGILTRSRSIDRVRSRQTSRESLRKWQTNHPPDLQTDSTLEHAFQTEQSQEVSAALAQLSADQQQILRMAYYDGLSQSEIAERLELPLGTVKTRARRGLMKLRQTLTNDAR</sequence>
<keyword evidence="2" id="KW-0805">Transcription regulation</keyword>
<evidence type="ECO:0000313" key="9">
    <source>
        <dbReference type="Proteomes" id="UP000646053"/>
    </source>
</evidence>
<protein>
    <submittedName>
        <fullName evidence="8">Sigma-70 family RNA polymerase sigma factor</fullName>
    </submittedName>
</protein>
<dbReference type="InterPro" id="IPR039425">
    <property type="entry name" value="RNA_pol_sigma-70-like"/>
</dbReference>
<keyword evidence="4" id="KW-0804">Transcription</keyword>
<dbReference type="InterPro" id="IPR007627">
    <property type="entry name" value="RNA_pol_sigma70_r2"/>
</dbReference>
<dbReference type="InterPro" id="IPR013249">
    <property type="entry name" value="RNA_pol_sigma70_r4_t2"/>
</dbReference>
<feature type="domain" description="RNA polymerase sigma factor 70 region 4 type 2" evidence="7">
    <location>
        <begin position="135"/>
        <end position="187"/>
    </location>
</feature>
<comment type="similarity">
    <text evidence="1">Belongs to the sigma-70 factor family. ECF subfamily.</text>
</comment>
<organism evidence="8 9">
    <name type="scientific">Myxacorys almedinensis A</name>
    <dbReference type="NCBI Taxonomy" id="2690445"/>
    <lineage>
        <taxon>Bacteria</taxon>
        <taxon>Bacillati</taxon>
        <taxon>Cyanobacteriota</taxon>
        <taxon>Cyanophyceae</taxon>
        <taxon>Leptolyngbyales</taxon>
        <taxon>Leptolyngbyaceae</taxon>
        <taxon>Myxacorys</taxon>
        <taxon>Myxacorys almedinensis</taxon>
    </lineage>
</organism>
<accession>A0A8J7YWY5</accession>
<dbReference type="Gene3D" id="1.10.10.10">
    <property type="entry name" value="Winged helix-like DNA-binding domain superfamily/Winged helix DNA-binding domain"/>
    <property type="match status" value="1"/>
</dbReference>
<dbReference type="NCBIfam" id="NF009172">
    <property type="entry name" value="PRK12519.1"/>
    <property type="match status" value="1"/>
</dbReference>
<comment type="caution">
    <text evidence="8">The sequence shown here is derived from an EMBL/GenBank/DDBJ whole genome shotgun (WGS) entry which is preliminary data.</text>
</comment>
<dbReference type="GO" id="GO:0006352">
    <property type="term" value="P:DNA-templated transcription initiation"/>
    <property type="evidence" value="ECO:0007669"/>
    <property type="project" value="InterPro"/>
</dbReference>
<dbReference type="GO" id="GO:0016987">
    <property type="term" value="F:sigma factor activity"/>
    <property type="evidence" value="ECO:0007669"/>
    <property type="project" value="UniProtKB-KW"/>
</dbReference>
<gene>
    <name evidence="8" type="ORF">GS601_02575</name>
</gene>
<evidence type="ECO:0000256" key="1">
    <source>
        <dbReference type="ARBA" id="ARBA00010641"/>
    </source>
</evidence>
<dbReference type="InterPro" id="IPR013325">
    <property type="entry name" value="RNA_pol_sigma_r2"/>
</dbReference>
<dbReference type="RefSeq" id="WP_162421685.1">
    <property type="nucleotide sequence ID" value="NZ_WVIE01000002.1"/>
</dbReference>
<proteinExistence type="inferred from homology"/>
<dbReference type="GO" id="GO:0003677">
    <property type="term" value="F:DNA binding"/>
    <property type="evidence" value="ECO:0007669"/>
    <property type="project" value="InterPro"/>
</dbReference>
<keyword evidence="3" id="KW-0731">Sigma factor</keyword>
<dbReference type="Pfam" id="PF08281">
    <property type="entry name" value="Sigma70_r4_2"/>
    <property type="match status" value="1"/>
</dbReference>
<dbReference type="Pfam" id="PF04542">
    <property type="entry name" value="Sigma70_r2"/>
    <property type="match status" value="1"/>
</dbReference>
<evidence type="ECO:0000256" key="5">
    <source>
        <dbReference type="SAM" id="MobiDB-lite"/>
    </source>
</evidence>
<evidence type="ECO:0000256" key="4">
    <source>
        <dbReference type="ARBA" id="ARBA00023163"/>
    </source>
</evidence>
<dbReference type="CDD" id="cd06171">
    <property type="entry name" value="Sigma70_r4"/>
    <property type="match status" value="1"/>
</dbReference>
<feature type="region of interest" description="Disordered" evidence="5">
    <location>
        <begin position="101"/>
        <end position="120"/>
    </location>
</feature>
<dbReference type="Proteomes" id="UP000646053">
    <property type="component" value="Unassembled WGS sequence"/>
</dbReference>
<feature type="compositionally biased region" description="Polar residues" evidence="5">
    <location>
        <begin position="110"/>
        <end position="120"/>
    </location>
</feature>
<dbReference type="EMBL" id="WVIE01000002">
    <property type="protein sequence ID" value="NDJ16182.1"/>
    <property type="molecule type" value="Genomic_DNA"/>
</dbReference>
<feature type="domain" description="RNA polymerase sigma-70 region 2" evidence="6">
    <location>
        <begin position="36"/>
        <end position="102"/>
    </location>
</feature>
<evidence type="ECO:0000256" key="3">
    <source>
        <dbReference type="ARBA" id="ARBA00023082"/>
    </source>
</evidence>
<dbReference type="InterPro" id="IPR013324">
    <property type="entry name" value="RNA_pol_sigma_r3/r4-like"/>
</dbReference>
<keyword evidence="9" id="KW-1185">Reference proteome</keyword>